<dbReference type="CDD" id="cd02414">
    <property type="entry name" value="KH-II_Jag"/>
    <property type="match status" value="1"/>
</dbReference>
<dbReference type="OrthoDB" id="9794483at2"/>
<comment type="caution">
    <text evidence="6">Lacks conserved residue(s) required for the propagation of feature annotation.</text>
</comment>
<dbReference type="AlphaFoldDB" id="A0A165MWB3"/>
<organism evidence="8 9">
    <name type="scientific">Fictibacillus phosphorivorans</name>
    <dbReference type="NCBI Taxonomy" id="1221500"/>
    <lineage>
        <taxon>Bacteria</taxon>
        <taxon>Bacillati</taxon>
        <taxon>Bacillota</taxon>
        <taxon>Bacilli</taxon>
        <taxon>Bacillales</taxon>
        <taxon>Fictibacillaceae</taxon>
        <taxon>Fictibacillus</taxon>
    </lineage>
</organism>
<dbReference type="SMART" id="SM01245">
    <property type="entry name" value="Jag_N"/>
    <property type="match status" value="1"/>
</dbReference>
<dbReference type="SUPFAM" id="SSF82708">
    <property type="entry name" value="R3H domain"/>
    <property type="match status" value="1"/>
</dbReference>
<comment type="subcellular location">
    <subcellularLocation>
        <location evidence="6">Cytoplasm</location>
    </subcellularLocation>
</comment>
<dbReference type="InterPro" id="IPR038008">
    <property type="entry name" value="Jag_KH"/>
</dbReference>
<evidence type="ECO:0000256" key="1">
    <source>
        <dbReference type="ARBA" id="ARBA00022490"/>
    </source>
</evidence>
<dbReference type="InterPro" id="IPR039247">
    <property type="entry name" value="KhpB"/>
</dbReference>
<dbReference type="PANTHER" id="PTHR35800">
    <property type="entry name" value="PROTEIN JAG"/>
    <property type="match status" value="1"/>
</dbReference>
<gene>
    <name evidence="6" type="primary">khpB</name>
    <name evidence="6" type="synonym">eloR</name>
    <name evidence="8" type="ORF">AWM68_11265</name>
</gene>
<reference evidence="9" key="1">
    <citation type="submission" date="2016-01" db="EMBL/GenBank/DDBJ databases">
        <title>Draft genome of Chromobacterium sp. F49.</title>
        <authorList>
            <person name="Hong K.W."/>
        </authorList>
    </citation>
    <scope>NUCLEOTIDE SEQUENCE [LARGE SCALE GENOMIC DNA]</scope>
    <source>
        <strain evidence="9">P7IIIA</strain>
    </source>
</reference>
<comment type="subunit">
    <text evidence="6">Forms a complex with KhpA.</text>
</comment>
<feature type="domain" description="R3H" evidence="7">
    <location>
        <begin position="140"/>
        <end position="206"/>
    </location>
</feature>
<dbReference type="Gene3D" id="3.30.1370.50">
    <property type="entry name" value="R3H-like domain"/>
    <property type="match status" value="1"/>
</dbReference>
<protein>
    <recommendedName>
        <fullName evidence="6">RNA-binding protein KhpB</fullName>
    </recommendedName>
    <alternativeName>
        <fullName evidence="6">RNA-binding protein EloR</fullName>
    </alternativeName>
</protein>
<dbReference type="InterPro" id="IPR038247">
    <property type="entry name" value="Jag_N_dom_sf"/>
</dbReference>
<dbReference type="SMART" id="SM00393">
    <property type="entry name" value="R3H"/>
    <property type="match status" value="1"/>
</dbReference>
<dbReference type="GO" id="GO:0008360">
    <property type="term" value="P:regulation of cell shape"/>
    <property type="evidence" value="ECO:0007669"/>
    <property type="project" value="UniProtKB-KW"/>
</dbReference>
<dbReference type="InterPro" id="IPR032782">
    <property type="entry name" value="KhpB_N"/>
</dbReference>
<keyword evidence="1 6" id="KW-0963">Cytoplasm</keyword>
<comment type="domain">
    <text evidence="6">Has an N-terminal Jag-N domain and 2 RNA-binding domains (KH and R3H).</text>
</comment>
<evidence type="ECO:0000313" key="8">
    <source>
        <dbReference type="EMBL" id="KZE63694.1"/>
    </source>
</evidence>
<dbReference type="NCBIfam" id="NF041568">
    <property type="entry name" value="Jag_EloR"/>
    <property type="match status" value="1"/>
</dbReference>
<dbReference type="CDD" id="cd02644">
    <property type="entry name" value="R3H_jag"/>
    <property type="match status" value="1"/>
</dbReference>
<dbReference type="InterPro" id="IPR015946">
    <property type="entry name" value="KH_dom-like_a/b"/>
</dbReference>
<dbReference type="GO" id="GO:0005737">
    <property type="term" value="C:cytoplasm"/>
    <property type="evidence" value="ECO:0007669"/>
    <property type="project" value="UniProtKB-SubCell"/>
</dbReference>
<keyword evidence="9" id="KW-1185">Reference proteome</keyword>
<keyword evidence="4 6" id="KW-0143">Chaperone</keyword>
<evidence type="ECO:0000313" key="9">
    <source>
        <dbReference type="Proteomes" id="UP000076567"/>
    </source>
</evidence>
<keyword evidence="3 6" id="KW-0133">Cell shape</keyword>
<dbReference type="HAMAP" id="MF_00867">
    <property type="entry name" value="KhpB"/>
    <property type="match status" value="1"/>
</dbReference>
<comment type="function">
    <text evidence="6">A probable RNA chaperone. Forms a complex with KhpA which binds to cellular RNA and controls its expression. Plays a role in peptidoglycan (PG) homeostasis and cell length regulation.</text>
</comment>
<dbReference type="InterPro" id="IPR001374">
    <property type="entry name" value="R3H_dom"/>
</dbReference>
<dbReference type="Pfam" id="PF13083">
    <property type="entry name" value="KH_KhpA-B"/>
    <property type="match status" value="1"/>
</dbReference>
<dbReference type="Gene3D" id="3.30.30.80">
    <property type="entry name" value="probable RNA-binding protein from clostridium symbiosum atcc 14940"/>
    <property type="match status" value="1"/>
</dbReference>
<dbReference type="InterPro" id="IPR034079">
    <property type="entry name" value="R3H_KhpB"/>
</dbReference>
<accession>A0A165MWB3</accession>
<dbReference type="Pfam" id="PF14804">
    <property type="entry name" value="Jag_N"/>
    <property type="match status" value="1"/>
</dbReference>
<evidence type="ECO:0000256" key="2">
    <source>
        <dbReference type="ARBA" id="ARBA00022884"/>
    </source>
</evidence>
<dbReference type="InterPro" id="IPR036867">
    <property type="entry name" value="R3H_dom_sf"/>
</dbReference>
<evidence type="ECO:0000256" key="5">
    <source>
        <dbReference type="ARBA" id="ARBA00023316"/>
    </source>
</evidence>
<name>A0A165MWB3_9BACL</name>
<dbReference type="GO" id="GO:0009252">
    <property type="term" value="P:peptidoglycan biosynthetic process"/>
    <property type="evidence" value="ECO:0007669"/>
    <property type="project" value="UniProtKB-UniRule"/>
</dbReference>
<dbReference type="EMBL" id="LRFC01000038">
    <property type="protein sequence ID" value="KZE63694.1"/>
    <property type="molecule type" value="Genomic_DNA"/>
</dbReference>
<keyword evidence="2 6" id="KW-0694">RNA-binding</keyword>
<evidence type="ECO:0000256" key="4">
    <source>
        <dbReference type="ARBA" id="ARBA00023186"/>
    </source>
</evidence>
<evidence type="ECO:0000256" key="3">
    <source>
        <dbReference type="ARBA" id="ARBA00022960"/>
    </source>
</evidence>
<dbReference type="Proteomes" id="UP000076567">
    <property type="component" value="Unassembled WGS sequence"/>
</dbReference>
<comment type="similarity">
    <text evidence="6">Belongs to the KhpB RNA-binding protein family.</text>
</comment>
<keyword evidence="5 6" id="KW-0961">Cell wall biogenesis/degradation</keyword>
<dbReference type="Pfam" id="PF01424">
    <property type="entry name" value="R3H"/>
    <property type="match status" value="1"/>
</dbReference>
<dbReference type="PANTHER" id="PTHR35800:SF1">
    <property type="entry name" value="RNA-BINDING PROTEIN KHPB"/>
    <property type="match status" value="1"/>
</dbReference>
<dbReference type="PROSITE" id="PS51061">
    <property type="entry name" value="R3H"/>
    <property type="match status" value="1"/>
</dbReference>
<sequence>MKKVQVTGKTVEEAVAAALEQLQTSKDQVDIAILEDSKKGFFGLGGKPAVVEVTVKADPVKTAIEYLQDVTSKMGVPVTIAQRQENDHLVLDLSGDKIAILIGKRGQTLNALQLLTNMVANSDPDTKHVKIVLDAENYRTRRQESLERLAEHSAQKVYFTKKSFALEPMPANERKVIHLALKENRDVETTSEGVEPFRKVVIRPTSSSKR</sequence>
<evidence type="ECO:0000259" key="7">
    <source>
        <dbReference type="PROSITE" id="PS51061"/>
    </source>
</evidence>
<proteinExistence type="inferred from homology"/>
<dbReference type="RefSeq" id="WP_066244183.1">
    <property type="nucleotide sequence ID" value="NZ_LRFC01000038.1"/>
</dbReference>
<evidence type="ECO:0000256" key="6">
    <source>
        <dbReference type="HAMAP-Rule" id="MF_00867"/>
    </source>
</evidence>
<dbReference type="Gene3D" id="3.30.300.20">
    <property type="match status" value="1"/>
</dbReference>
<dbReference type="GO" id="GO:0071555">
    <property type="term" value="P:cell wall organization"/>
    <property type="evidence" value="ECO:0007669"/>
    <property type="project" value="UniProtKB-KW"/>
</dbReference>
<comment type="caution">
    <text evidence="8">The sequence shown here is derived from an EMBL/GenBank/DDBJ whole genome shotgun (WGS) entry which is preliminary data.</text>
</comment>
<dbReference type="GO" id="GO:0003723">
    <property type="term" value="F:RNA binding"/>
    <property type="evidence" value="ECO:0007669"/>
    <property type="project" value="UniProtKB-UniRule"/>
</dbReference>